<dbReference type="SUPFAM" id="SSF53756">
    <property type="entry name" value="UDP-Glycosyltransferase/glycogen phosphorylase"/>
    <property type="match status" value="1"/>
</dbReference>
<gene>
    <name evidence="2" type="ORF">COT51_00160</name>
</gene>
<dbReference type="AlphaFoldDB" id="A0A2H0XAG3"/>
<evidence type="ECO:0000259" key="1">
    <source>
        <dbReference type="Pfam" id="PF13439"/>
    </source>
</evidence>
<dbReference type="Proteomes" id="UP000231098">
    <property type="component" value="Unassembled WGS sequence"/>
</dbReference>
<accession>A0A2H0XAG3</accession>
<organism evidence="2 3">
    <name type="scientific">candidate division WWE3 bacterium CG08_land_8_20_14_0_20_41_15</name>
    <dbReference type="NCBI Taxonomy" id="1975086"/>
    <lineage>
        <taxon>Bacteria</taxon>
        <taxon>Katanobacteria</taxon>
    </lineage>
</organism>
<evidence type="ECO:0000313" key="3">
    <source>
        <dbReference type="Proteomes" id="UP000231098"/>
    </source>
</evidence>
<dbReference type="InterPro" id="IPR028098">
    <property type="entry name" value="Glyco_trans_4-like_N"/>
</dbReference>
<comment type="caution">
    <text evidence="2">The sequence shown here is derived from an EMBL/GenBank/DDBJ whole genome shotgun (WGS) entry which is preliminary data.</text>
</comment>
<dbReference type="EMBL" id="PEYV01000003">
    <property type="protein sequence ID" value="PIS21914.1"/>
    <property type="molecule type" value="Genomic_DNA"/>
</dbReference>
<reference evidence="3" key="1">
    <citation type="submission" date="2017-09" db="EMBL/GenBank/DDBJ databases">
        <title>Depth-based differentiation of microbial function through sediment-hosted aquifers and enrichment of novel symbionts in the deep terrestrial subsurface.</title>
        <authorList>
            <person name="Probst A.J."/>
            <person name="Ladd B."/>
            <person name="Jarett J.K."/>
            <person name="Geller-Mcgrath D.E."/>
            <person name="Sieber C.M.K."/>
            <person name="Emerson J.B."/>
            <person name="Anantharaman K."/>
            <person name="Thomas B.C."/>
            <person name="Malmstrom R."/>
            <person name="Stieglmeier M."/>
            <person name="Klingl A."/>
            <person name="Woyke T."/>
            <person name="Ryan C.M."/>
            <person name="Banfield J.F."/>
        </authorList>
    </citation>
    <scope>NUCLEOTIDE SEQUENCE [LARGE SCALE GENOMIC DNA]</scope>
</reference>
<name>A0A2H0XAG3_UNCKA</name>
<evidence type="ECO:0000313" key="2">
    <source>
        <dbReference type="EMBL" id="PIS21914.1"/>
    </source>
</evidence>
<sequence length="354" mass="41395">MTKPIHILSFPARHPYMSKFDDGVNIKFVNPDTDLLNQQFYDLVSLNNQYPPSSYDVAHIHFSFDKVPLDGFKKLLEYFKSVNKPIVWTTHSLECLRIRNYGNGEYQKLLFNYADKLISPTKGCKKYLLEKYGEHREKIEVIPLGYMASPSDVERIQKKVFKDKTLFTMLIGDFRENKEVIQSVINFLQCSTLKRCKLQLIYKPINLYEEGFNNLNETMITFFKLTQHPRISNISLPFIPNDLLVEAFLKSHAVILSCKWGTHSGQVELAKDCGCHVIVTDVGYYKEQWDKINIWNISDNKYEEFPSRYTNCLTEVFGKEPLTPAGYSRQEELKEIIRQHVKVYTELISKSERK</sequence>
<feature type="domain" description="Glycosyltransferase subfamily 4-like N-terminal" evidence="1">
    <location>
        <begin position="40"/>
        <end position="145"/>
    </location>
</feature>
<protein>
    <recommendedName>
        <fullName evidence="1">Glycosyltransferase subfamily 4-like N-terminal domain-containing protein</fullName>
    </recommendedName>
</protein>
<dbReference type="Pfam" id="PF13439">
    <property type="entry name" value="Glyco_transf_4"/>
    <property type="match status" value="1"/>
</dbReference>
<dbReference type="Gene3D" id="3.40.50.2000">
    <property type="entry name" value="Glycogen Phosphorylase B"/>
    <property type="match status" value="1"/>
</dbReference>
<proteinExistence type="predicted"/>